<gene>
    <name evidence="1" type="ORF">CEXT_699931</name>
</gene>
<accession>A0AAV4UIQ3</accession>
<dbReference type="AlphaFoldDB" id="A0AAV4UIQ3"/>
<protein>
    <submittedName>
        <fullName evidence="1">Uncharacterized protein</fullName>
    </submittedName>
</protein>
<evidence type="ECO:0000313" key="2">
    <source>
        <dbReference type="Proteomes" id="UP001054945"/>
    </source>
</evidence>
<name>A0AAV4UIQ3_CAEEX</name>
<dbReference type="Proteomes" id="UP001054945">
    <property type="component" value="Unassembled WGS sequence"/>
</dbReference>
<comment type="caution">
    <text evidence="1">The sequence shown here is derived from an EMBL/GenBank/DDBJ whole genome shotgun (WGS) entry which is preliminary data.</text>
</comment>
<proteinExistence type="predicted"/>
<evidence type="ECO:0000313" key="1">
    <source>
        <dbReference type="EMBL" id="GIY57643.1"/>
    </source>
</evidence>
<reference evidence="1 2" key="1">
    <citation type="submission" date="2021-06" db="EMBL/GenBank/DDBJ databases">
        <title>Caerostris extrusa draft genome.</title>
        <authorList>
            <person name="Kono N."/>
            <person name="Arakawa K."/>
        </authorList>
    </citation>
    <scope>NUCLEOTIDE SEQUENCE [LARGE SCALE GENOMIC DNA]</scope>
</reference>
<sequence length="67" mass="7590">MPVLVLHGSVLSERTFRPPDSWDLLMGIMGCHSISDMRSFDSASLIRFQAELSRLLRYPPGLLKTRS</sequence>
<keyword evidence="2" id="KW-1185">Reference proteome</keyword>
<organism evidence="1 2">
    <name type="scientific">Caerostris extrusa</name>
    <name type="common">Bark spider</name>
    <name type="synonym">Caerostris bankana</name>
    <dbReference type="NCBI Taxonomy" id="172846"/>
    <lineage>
        <taxon>Eukaryota</taxon>
        <taxon>Metazoa</taxon>
        <taxon>Ecdysozoa</taxon>
        <taxon>Arthropoda</taxon>
        <taxon>Chelicerata</taxon>
        <taxon>Arachnida</taxon>
        <taxon>Araneae</taxon>
        <taxon>Araneomorphae</taxon>
        <taxon>Entelegynae</taxon>
        <taxon>Araneoidea</taxon>
        <taxon>Araneidae</taxon>
        <taxon>Caerostris</taxon>
    </lineage>
</organism>
<dbReference type="EMBL" id="BPLR01012937">
    <property type="protein sequence ID" value="GIY57643.1"/>
    <property type="molecule type" value="Genomic_DNA"/>
</dbReference>